<sequence length="177" mass="19214">VPVANVNGQAINYADSGGEGLAVIFSHGFLMDLTMFDQQVAALKDDFRCVAWDERGFGETPAEEPFSYWDSANDAVALLDHLGIDRAVFVGMSQGGFLSLRAALAHPDRVAAVVLIDSEAGAFTDEQVEGYGAMFRQWQIDQPLGELGQTVAGMIIGDSKLNSEWIAKWEARDRSTL</sequence>
<keyword evidence="1" id="KW-0378">Hydrolase</keyword>
<evidence type="ECO:0000313" key="3">
    <source>
        <dbReference type="EMBL" id="SUZ92967.1"/>
    </source>
</evidence>
<dbReference type="AlphaFoldDB" id="A0A381RSR5"/>
<feature type="non-terminal residue" evidence="3">
    <location>
        <position position="177"/>
    </location>
</feature>
<dbReference type="EMBL" id="UINC01002106">
    <property type="protein sequence ID" value="SUZ92967.1"/>
    <property type="molecule type" value="Genomic_DNA"/>
</dbReference>
<accession>A0A381RSR5</accession>
<feature type="non-terminal residue" evidence="3">
    <location>
        <position position="1"/>
    </location>
</feature>
<gene>
    <name evidence="3" type="ORF">METZ01_LOCUS45821</name>
</gene>
<dbReference type="InterPro" id="IPR050266">
    <property type="entry name" value="AB_hydrolase_sf"/>
</dbReference>
<dbReference type="GO" id="GO:0016787">
    <property type="term" value="F:hydrolase activity"/>
    <property type="evidence" value="ECO:0007669"/>
    <property type="project" value="UniProtKB-KW"/>
</dbReference>
<organism evidence="3">
    <name type="scientific">marine metagenome</name>
    <dbReference type="NCBI Taxonomy" id="408172"/>
    <lineage>
        <taxon>unclassified sequences</taxon>
        <taxon>metagenomes</taxon>
        <taxon>ecological metagenomes</taxon>
    </lineage>
</organism>
<reference evidence="3" key="1">
    <citation type="submission" date="2018-05" db="EMBL/GenBank/DDBJ databases">
        <authorList>
            <person name="Lanie J.A."/>
            <person name="Ng W.-L."/>
            <person name="Kazmierczak K.M."/>
            <person name="Andrzejewski T.M."/>
            <person name="Davidsen T.M."/>
            <person name="Wayne K.J."/>
            <person name="Tettelin H."/>
            <person name="Glass J.I."/>
            <person name="Rusch D."/>
            <person name="Podicherti R."/>
            <person name="Tsui H.-C.T."/>
            <person name="Winkler M.E."/>
        </authorList>
    </citation>
    <scope>NUCLEOTIDE SEQUENCE</scope>
</reference>
<dbReference type="InterPro" id="IPR000073">
    <property type="entry name" value="AB_hydrolase_1"/>
</dbReference>
<dbReference type="PANTHER" id="PTHR43798">
    <property type="entry name" value="MONOACYLGLYCEROL LIPASE"/>
    <property type="match status" value="1"/>
</dbReference>
<dbReference type="PRINTS" id="PR00111">
    <property type="entry name" value="ABHYDROLASE"/>
</dbReference>
<dbReference type="Pfam" id="PF00561">
    <property type="entry name" value="Abhydrolase_1"/>
    <property type="match status" value="1"/>
</dbReference>
<dbReference type="SUPFAM" id="SSF53474">
    <property type="entry name" value="alpha/beta-Hydrolases"/>
    <property type="match status" value="1"/>
</dbReference>
<dbReference type="PANTHER" id="PTHR43798:SF31">
    <property type="entry name" value="AB HYDROLASE SUPERFAMILY PROTEIN YCLE"/>
    <property type="match status" value="1"/>
</dbReference>
<proteinExistence type="predicted"/>
<dbReference type="GO" id="GO:0016020">
    <property type="term" value="C:membrane"/>
    <property type="evidence" value="ECO:0007669"/>
    <property type="project" value="TreeGrafter"/>
</dbReference>
<feature type="domain" description="AB hydrolase-1" evidence="2">
    <location>
        <begin position="22"/>
        <end position="158"/>
    </location>
</feature>
<dbReference type="Gene3D" id="3.40.50.1820">
    <property type="entry name" value="alpha/beta hydrolase"/>
    <property type="match status" value="1"/>
</dbReference>
<protein>
    <recommendedName>
        <fullName evidence="2">AB hydrolase-1 domain-containing protein</fullName>
    </recommendedName>
</protein>
<evidence type="ECO:0000256" key="1">
    <source>
        <dbReference type="ARBA" id="ARBA00022801"/>
    </source>
</evidence>
<name>A0A381RSR5_9ZZZZ</name>
<evidence type="ECO:0000259" key="2">
    <source>
        <dbReference type="Pfam" id="PF00561"/>
    </source>
</evidence>
<dbReference type="InterPro" id="IPR029058">
    <property type="entry name" value="AB_hydrolase_fold"/>
</dbReference>